<evidence type="ECO:0000256" key="1">
    <source>
        <dbReference type="ARBA" id="ARBA00006754"/>
    </source>
</evidence>
<proteinExistence type="inferred from homology"/>
<dbReference type="Proteomes" id="UP000788262">
    <property type="component" value="Unassembled WGS sequence"/>
</dbReference>
<dbReference type="InterPro" id="IPR025736">
    <property type="entry name" value="PucR_C-HTH_dom"/>
</dbReference>
<evidence type="ECO:0000259" key="3">
    <source>
        <dbReference type="Pfam" id="PF17853"/>
    </source>
</evidence>
<protein>
    <submittedName>
        <fullName evidence="4">Helix-turn-helix domain-containing protein</fullName>
    </submittedName>
</protein>
<evidence type="ECO:0000313" key="4">
    <source>
        <dbReference type="EMBL" id="MBN0046976.1"/>
    </source>
</evidence>
<evidence type="ECO:0000313" key="5">
    <source>
        <dbReference type="Proteomes" id="UP000788262"/>
    </source>
</evidence>
<dbReference type="PANTHER" id="PTHR33744:SF1">
    <property type="entry name" value="DNA-BINDING TRANSCRIPTIONAL ACTIVATOR ADER"/>
    <property type="match status" value="1"/>
</dbReference>
<organism evidence="4 5">
    <name type="scientific">Streptomyces actuosus</name>
    <dbReference type="NCBI Taxonomy" id="1885"/>
    <lineage>
        <taxon>Bacteria</taxon>
        <taxon>Bacillati</taxon>
        <taxon>Actinomycetota</taxon>
        <taxon>Actinomycetes</taxon>
        <taxon>Kitasatosporales</taxon>
        <taxon>Streptomycetaceae</taxon>
        <taxon>Streptomyces</taxon>
    </lineage>
</organism>
<dbReference type="PANTHER" id="PTHR33744">
    <property type="entry name" value="CARBOHYDRATE DIACID REGULATOR"/>
    <property type="match status" value="1"/>
</dbReference>
<accession>A0ABS2VV06</accession>
<keyword evidence="5" id="KW-1185">Reference proteome</keyword>
<feature type="domain" description="CdaR GGDEF-like" evidence="3">
    <location>
        <begin position="124"/>
        <end position="242"/>
    </location>
</feature>
<sequence>MSERDVPAPRAAREIPERYLDGCARILAEVSATGRRLTREEVESRRALGEQAAEAGHGLRALVGAHLSAARAAWPSASGTAAEALGAVQQIVDAFAEGYERAQRLAVRQEEAARREFIDDLLYGRSDLGRLAERAERFGLRLSHAHAVAVAQGPAAYDEGDPVARRVEQALIARFGDRNVLLTTKDGRLLCIAPGHQQEVLTHFAKQAHAATDGGQVALGRAQPGPGGVVQSYEEALNALELATRLDLDAPVLHAADLLVYPVLTRDRQAMADLVVGTLGPLTAARGGAEPLLDTLTAYFDSGCVAAEAARRLSLSVRAMTYRLERIHKLTGADPSDPAHRYMLQTAVIGARLLDWPSRQL</sequence>
<reference evidence="4 5" key="1">
    <citation type="submission" date="2021-02" db="EMBL/GenBank/DDBJ databases">
        <title>Whole genome sequencing of Streptomyces actuosus VRA1.</title>
        <authorList>
            <person name="Sen G."/>
            <person name="Sen A."/>
        </authorList>
    </citation>
    <scope>NUCLEOTIDE SEQUENCE [LARGE SCALE GENOMIC DNA]</scope>
    <source>
        <strain evidence="4 5">VRA1</strain>
    </source>
</reference>
<feature type="domain" description="PucR C-terminal helix-turn-helix" evidence="2">
    <location>
        <begin position="292"/>
        <end position="348"/>
    </location>
</feature>
<dbReference type="EMBL" id="JAFFZS010000020">
    <property type="protein sequence ID" value="MBN0046976.1"/>
    <property type="molecule type" value="Genomic_DNA"/>
</dbReference>
<dbReference type="Gene3D" id="1.10.10.2840">
    <property type="entry name" value="PucR C-terminal helix-turn-helix domain"/>
    <property type="match status" value="1"/>
</dbReference>
<dbReference type="Pfam" id="PF13556">
    <property type="entry name" value="HTH_30"/>
    <property type="match status" value="1"/>
</dbReference>
<dbReference type="InterPro" id="IPR041522">
    <property type="entry name" value="CdaR_GGDEF"/>
</dbReference>
<name>A0ABS2VV06_STRAS</name>
<dbReference type="InterPro" id="IPR051448">
    <property type="entry name" value="CdaR-like_regulators"/>
</dbReference>
<dbReference type="Pfam" id="PF17853">
    <property type="entry name" value="GGDEF_2"/>
    <property type="match status" value="1"/>
</dbReference>
<comment type="caution">
    <text evidence="4">The sequence shown here is derived from an EMBL/GenBank/DDBJ whole genome shotgun (WGS) entry which is preliminary data.</text>
</comment>
<dbReference type="RefSeq" id="WP_205385116.1">
    <property type="nucleotide sequence ID" value="NZ_JAFFZS010000020.1"/>
</dbReference>
<gene>
    <name evidence="4" type="ORF">JS756_23235</name>
</gene>
<comment type="similarity">
    <text evidence="1">Belongs to the CdaR family.</text>
</comment>
<dbReference type="InterPro" id="IPR042070">
    <property type="entry name" value="PucR_C-HTH_sf"/>
</dbReference>
<evidence type="ECO:0000259" key="2">
    <source>
        <dbReference type="Pfam" id="PF13556"/>
    </source>
</evidence>